<gene>
    <name evidence="8" type="ORF">g.10808</name>
</gene>
<keyword evidence="5" id="KW-0808">Transferase</keyword>
<evidence type="ECO:0000256" key="2">
    <source>
        <dbReference type="ARBA" id="ARBA00004922"/>
    </source>
</evidence>
<comment type="function">
    <text evidence="6">Protein O-glucosyltransferase. Catalyzes the reaction that attaches glucose through an O-glycosidic linkage to a conserved serine residue found in the consensus sequence C-X-S-X-[PA]-C in epidermal growth factor-like repeats. Regulates Notch signaling by glucosylating Notch in the ER, glucosylation is required for the correct folding and cleavage of Notch.</text>
</comment>
<protein>
    <recommendedName>
        <fullName evidence="7">Glycosyl transferase CAP10 domain-containing protein</fullName>
    </recommendedName>
</protein>
<dbReference type="GO" id="GO:0005788">
    <property type="term" value="C:endoplasmic reticulum lumen"/>
    <property type="evidence" value="ECO:0007669"/>
    <property type="project" value="UniProtKB-SubCell"/>
</dbReference>
<evidence type="ECO:0000256" key="6">
    <source>
        <dbReference type="ARBA" id="ARBA00045690"/>
    </source>
</evidence>
<dbReference type="InterPro" id="IPR006598">
    <property type="entry name" value="CAP10"/>
</dbReference>
<dbReference type="GO" id="GO:0045747">
    <property type="term" value="P:positive regulation of Notch signaling pathway"/>
    <property type="evidence" value="ECO:0007669"/>
    <property type="project" value="TreeGrafter"/>
</dbReference>
<evidence type="ECO:0000256" key="3">
    <source>
        <dbReference type="ARBA" id="ARBA00010118"/>
    </source>
</evidence>
<reference evidence="8" key="1">
    <citation type="submission" date="2015-12" db="EMBL/GenBank/DDBJ databases">
        <title>De novo transcriptome assembly of four potential Pierce s Disease insect vectors from Arizona vineyards.</title>
        <authorList>
            <person name="Tassone E.E."/>
        </authorList>
    </citation>
    <scope>NUCLEOTIDE SEQUENCE</scope>
</reference>
<evidence type="ECO:0000256" key="1">
    <source>
        <dbReference type="ARBA" id="ARBA00004319"/>
    </source>
</evidence>
<evidence type="ECO:0000259" key="7">
    <source>
        <dbReference type="SMART" id="SM00672"/>
    </source>
</evidence>
<dbReference type="InterPro" id="IPR051091">
    <property type="entry name" value="O-Glucosyltr/Glycosyltrsf_90"/>
</dbReference>
<name>A0A1B6DS49_9HEMI</name>
<evidence type="ECO:0000313" key="8">
    <source>
        <dbReference type="EMBL" id="JAS28469.1"/>
    </source>
</evidence>
<comment type="similarity">
    <text evidence="3">Belongs to the glycosyltransferase 90 family.</text>
</comment>
<dbReference type="PANTHER" id="PTHR12203">
    <property type="entry name" value="KDEL LYS-ASP-GLU-LEU CONTAINING - RELATED"/>
    <property type="match status" value="1"/>
</dbReference>
<proteinExistence type="inferred from homology"/>
<evidence type="ECO:0000256" key="4">
    <source>
        <dbReference type="ARBA" id="ARBA00022676"/>
    </source>
</evidence>
<dbReference type="Pfam" id="PF05686">
    <property type="entry name" value="Glyco_transf_90"/>
    <property type="match status" value="1"/>
</dbReference>
<keyword evidence="4" id="KW-0328">Glycosyltransferase</keyword>
<dbReference type="GO" id="GO:0035252">
    <property type="term" value="F:UDP-xylosyltransferase activity"/>
    <property type="evidence" value="ECO:0007669"/>
    <property type="project" value="TreeGrafter"/>
</dbReference>
<dbReference type="PANTHER" id="PTHR12203:SF35">
    <property type="entry name" value="PROTEIN O-GLUCOSYLTRANSFERASE 1"/>
    <property type="match status" value="1"/>
</dbReference>
<dbReference type="EMBL" id="GEDC01008829">
    <property type="protein sequence ID" value="JAS28469.1"/>
    <property type="molecule type" value="Transcribed_RNA"/>
</dbReference>
<dbReference type="GO" id="GO:0035251">
    <property type="term" value="F:UDP-glucosyltransferase activity"/>
    <property type="evidence" value="ECO:0007669"/>
    <property type="project" value="TreeGrafter"/>
</dbReference>
<feature type="domain" description="Glycosyl transferase CAP10" evidence="7">
    <location>
        <begin position="131"/>
        <end position="384"/>
    </location>
</feature>
<dbReference type="GO" id="GO:0006493">
    <property type="term" value="P:protein O-linked glycosylation"/>
    <property type="evidence" value="ECO:0007669"/>
    <property type="project" value="TreeGrafter"/>
</dbReference>
<comment type="pathway">
    <text evidence="2">Protein modification; protein glycosylation.</text>
</comment>
<accession>A0A1B6DS49</accession>
<dbReference type="AlphaFoldDB" id="A0A1B6DS49"/>
<dbReference type="SMART" id="SM00672">
    <property type="entry name" value="CAP10"/>
    <property type="match status" value="1"/>
</dbReference>
<evidence type="ECO:0000256" key="5">
    <source>
        <dbReference type="ARBA" id="ARBA00022679"/>
    </source>
</evidence>
<sequence>MKYSIVLFYMCKLIQLFDCNKSDSVSRLENIKEEPIYNLYKREDNERLTSLLTAKTQYTPCTFNNCSCYLDVILKDLEPFKKGITANMLKSAKQKGTRYILIGSKLYRDSYCMFPARCSGIEYFLLKIKNKLPDLDMIINTRDWPQVSRFHGIPTPVFSFSKTQDFLDIMYPTWGFWEGGPAIKLYPRGLGRWDIHRKSLTNEYYEWPWDKKKSIGFFRGSRTSSERDSLIMLSRESPSIVDAAYTKNQAWKSEQDTLFELPAEEVSLNEHCRYKYLFNFRGVAASFRLKHLFLCGSLVFHVGDEWKEFFYSSLKPWIHFIPVESTASKEDIRNLLEFIKEHDDLAKEIAERGREFIWDHLRMKDITCYWRALLRRYSKLLDFKPSLAGIDNMIEITGDQR</sequence>
<organism evidence="8">
    <name type="scientific">Clastoptera arizonana</name>
    <name type="common">Arizona spittle bug</name>
    <dbReference type="NCBI Taxonomy" id="38151"/>
    <lineage>
        <taxon>Eukaryota</taxon>
        <taxon>Metazoa</taxon>
        <taxon>Ecdysozoa</taxon>
        <taxon>Arthropoda</taxon>
        <taxon>Hexapoda</taxon>
        <taxon>Insecta</taxon>
        <taxon>Pterygota</taxon>
        <taxon>Neoptera</taxon>
        <taxon>Paraneoptera</taxon>
        <taxon>Hemiptera</taxon>
        <taxon>Auchenorrhyncha</taxon>
        <taxon>Cercopoidea</taxon>
        <taxon>Clastopteridae</taxon>
        <taxon>Clastoptera</taxon>
    </lineage>
</organism>
<comment type="subcellular location">
    <subcellularLocation>
        <location evidence="1">Endoplasmic reticulum lumen</location>
    </subcellularLocation>
</comment>